<gene>
    <name evidence="3" type="ORF">BMF94_1857</name>
</gene>
<comment type="similarity">
    <text evidence="1">Belongs to the gemin-2 family.</text>
</comment>
<dbReference type="Proteomes" id="UP000237144">
    <property type="component" value="Unassembled WGS sequence"/>
</dbReference>
<feature type="region of interest" description="Disordered" evidence="2">
    <location>
        <begin position="146"/>
        <end position="175"/>
    </location>
</feature>
<evidence type="ECO:0000256" key="2">
    <source>
        <dbReference type="SAM" id="MobiDB-lite"/>
    </source>
</evidence>
<dbReference type="GO" id="GO:0032797">
    <property type="term" value="C:SMN complex"/>
    <property type="evidence" value="ECO:0007669"/>
    <property type="project" value="TreeGrafter"/>
</dbReference>
<dbReference type="Pfam" id="PF04938">
    <property type="entry name" value="SIP1"/>
    <property type="match status" value="1"/>
</dbReference>
<dbReference type="GO" id="GO:0000387">
    <property type="term" value="P:spliceosomal snRNP assembly"/>
    <property type="evidence" value="ECO:0007669"/>
    <property type="project" value="InterPro"/>
</dbReference>
<dbReference type="GO" id="GO:0005634">
    <property type="term" value="C:nucleus"/>
    <property type="evidence" value="ECO:0007669"/>
    <property type="project" value="TreeGrafter"/>
</dbReference>
<evidence type="ECO:0000313" key="3">
    <source>
        <dbReference type="EMBL" id="POY75225.1"/>
    </source>
</evidence>
<feature type="compositionally biased region" description="Basic and acidic residues" evidence="2">
    <location>
        <begin position="237"/>
        <end position="246"/>
    </location>
</feature>
<dbReference type="PANTHER" id="PTHR12794">
    <property type="entry name" value="GEMIN2"/>
    <property type="match status" value="1"/>
</dbReference>
<dbReference type="AlphaFoldDB" id="A0A2S5BEM2"/>
<feature type="region of interest" description="Disordered" evidence="2">
    <location>
        <begin position="200"/>
        <end position="246"/>
    </location>
</feature>
<name>A0A2S5BEM2_9BASI</name>
<evidence type="ECO:0000256" key="1">
    <source>
        <dbReference type="ARBA" id="ARBA00025758"/>
    </source>
</evidence>
<feature type="region of interest" description="Disordered" evidence="2">
    <location>
        <begin position="13"/>
        <end position="32"/>
    </location>
</feature>
<dbReference type="OrthoDB" id="428895at2759"/>
<reference evidence="3 4" key="1">
    <citation type="journal article" date="2018" name="Front. Microbiol.">
        <title>Prospects for Fungal Bioremediation of Acidic Radioactive Waste Sites: Characterization and Genome Sequence of Rhodotorula taiwanensis MD1149.</title>
        <authorList>
            <person name="Tkavc R."/>
            <person name="Matrosova V.Y."/>
            <person name="Grichenko O.E."/>
            <person name="Gostincar C."/>
            <person name="Volpe R.P."/>
            <person name="Klimenkova P."/>
            <person name="Gaidamakova E.K."/>
            <person name="Zhou C.E."/>
            <person name="Stewart B.J."/>
            <person name="Lyman M.G."/>
            <person name="Malfatti S.A."/>
            <person name="Rubinfeld B."/>
            <person name="Courtot M."/>
            <person name="Singh J."/>
            <person name="Dalgard C.L."/>
            <person name="Hamilton T."/>
            <person name="Frey K.G."/>
            <person name="Gunde-Cimerman N."/>
            <person name="Dugan L."/>
            <person name="Daly M.J."/>
        </authorList>
    </citation>
    <scope>NUCLEOTIDE SEQUENCE [LARGE SCALE GENOMIC DNA]</scope>
    <source>
        <strain evidence="3 4">MD1149</strain>
    </source>
</reference>
<dbReference type="Gene3D" id="1.20.58.1070">
    <property type="match status" value="1"/>
</dbReference>
<sequence>MADPLIGMSFSFVPAAPSRERDDAPRGGNGSQVLPVAELAEDFDGQPEDGSEYLFLVRREASLRSKITSVANPYETVQDTSTSAKKARTVPTSRPDDAWRESFVRNFTATRQRMLRAPLHALEPIDPASIPPPRDSSSWRILVNGKRAKVSRPREPPSTSARPNAPVSTARDVTDMDVDLSPDAELAAMKAAALASLGLDDSHSTTTPPAVPAILAPPNTATVSDERARMDAGPNDHPAEPEYERLPRLPSPGIIASIPGPSIIHVLAHFDEWLNERLEAHEAVVNYVPSTIFAPPSLRRKAGAKAKPAVAPTSVPAPPATTSRPSVGRAPLPSAHESHWMLSLLTRLEQVLDGDDLSTLRQLAKTLSKLIEASEKVTAGRTRPSSGRTMEARRVDEEEAEGRARCWMIVAAIASVWAQGDLWDPTL</sequence>
<feature type="compositionally biased region" description="Low complexity" evidence="2">
    <location>
        <begin position="305"/>
        <end position="327"/>
    </location>
</feature>
<feature type="region of interest" description="Disordered" evidence="2">
    <location>
        <begin position="305"/>
        <end position="331"/>
    </location>
</feature>
<protein>
    <submittedName>
        <fullName evidence="3">Uncharacterized protein</fullName>
    </submittedName>
</protein>
<proteinExistence type="inferred from homology"/>
<comment type="caution">
    <text evidence="3">The sequence shown here is derived from an EMBL/GenBank/DDBJ whole genome shotgun (WGS) entry which is preliminary data.</text>
</comment>
<keyword evidence="4" id="KW-1185">Reference proteome</keyword>
<dbReference type="EMBL" id="PJQD01000019">
    <property type="protein sequence ID" value="POY75225.1"/>
    <property type="molecule type" value="Genomic_DNA"/>
</dbReference>
<organism evidence="3 4">
    <name type="scientific">Rhodotorula taiwanensis</name>
    <dbReference type="NCBI Taxonomy" id="741276"/>
    <lineage>
        <taxon>Eukaryota</taxon>
        <taxon>Fungi</taxon>
        <taxon>Dikarya</taxon>
        <taxon>Basidiomycota</taxon>
        <taxon>Pucciniomycotina</taxon>
        <taxon>Microbotryomycetes</taxon>
        <taxon>Sporidiobolales</taxon>
        <taxon>Sporidiobolaceae</taxon>
        <taxon>Rhodotorula</taxon>
    </lineage>
</organism>
<evidence type="ECO:0000313" key="4">
    <source>
        <dbReference type="Proteomes" id="UP000237144"/>
    </source>
</evidence>
<dbReference type="PANTHER" id="PTHR12794:SF0">
    <property type="entry name" value="GEM-ASSOCIATED PROTEIN 2"/>
    <property type="match status" value="1"/>
</dbReference>
<accession>A0A2S5BEM2</accession>
<dbReference type="InterPro" id="IPR035426">
    <property type="entry name" value="Gemin2/Brr1"/>
</dbReference>